<dbReference type="KEGG" id="salk:FBQ74_03700"/>
<evidence type="ECO:0000313" key="1">
    <source>
        <dbReference type="EMBL" id="QCZ92628.1"/>
    </source>
</evidence>
<reference evidence="1 2" key="1">
    <citation type="submission" date="2019-04" db="EMBL/GenBank/DDBJ databases">
        <title>Salinimonas iocasae sp. nov., a halophilic bacterium isolated from the outer tube casing of tubeworms in Okinawa Trough.</title>
        <authorList>
            <person name="Zhang H."/>
            <person name="Wang H."/>
            <person name="Li C."/>
        </authorList>
    </citation>
    <scope>NUCLEOTIDE SEQUENCE [LARGE SCALE GENOMIC DNA]</scope>
    <source>
        <strain evidence="1 2">KX18D6</strain>
    </source>
</reference>
<proteinExistence type="predicted"/>
<protein>
    <submittedName>
        <fullName evidence="1">Uncharacterized protein</fullName>
    </submittedName>
</protein>
<gene>
    <name evidence="1" type="ORF">FBQ74_03700</name>
</gene>
<dbReference type="EMBL" id="CP039852">
    <property type="protein sequence ID" value="QCZ92628.1"/>
    <property type="molecule type" value="Genomic_DNA"/>
</dbReference>
<name>A0A5B7YAX5_9ALTE</name>
<accession>A0A5B7YAX5</accession>
<organism evidence="1 2">
    <name type="scientific">Salinimonas iocasae</name>
    <dbReference type="NCBI Taxonomy" id="2572577"/>
    <lineage>
        <taxon>Bacteria</taxon>
        <taxon>Pseudomonadati</taxon>
        <taxon>Pseudomonadota</taxon>
        <taxon>Gammaproteobacteria</taxon>
        <taxon>Alteromonadales</taxon>
        <taxon>Alteromonadaceae</taxon>
        <taxon>Alteromonas/Salinimonas group</taxon>
        <taxon>Salinimonas</taxon>
    </lineage>
</organism>
<dbReference type="RefSeq" id="WP_139755380.1">
    <property type="nucleotide sequence ID" value="NZ_CP039852.1"/>
</dbReference>
<evidence type="ECO:0000313" key="2">
    <source>
        <dbReference type="Proteomes" id="UP000304912"/>
    </source>
</evidence>
<dbReference type="Proteomes" id="UP000304912">
    <property type="component" value="Chromosome"/>
</dbReference>
<dbReference type="AlphaFoldDB" id="A0A5B7YAX5"/>
<keyword evidence="2" id="KW-1185">Reference proteome</keyword>
<sequence length="98" mass="11386">MAGEGHRFIWRVEDVLASGDSRVVAETTDLRDLLSYRDMNLELVLVVLYYDSEGITDEDPLFIQDDEIPSRARHDLDVPLTYQFEYNEVWSNVSDNVM</sequence>